<dbReference type="Gene3D" id="3.10.450.50">
    <property type="match status" value="1"/>
</dbReference>
<sequence>MPHDDLVRRFAEACRVGDTEGLRAILDPDASAVCDSGGTLPALGPIRGADDVASLAMALLGGRPGTELTTEAVNGRAGLALRRTGQALAVTALDTSSAGVIALWIIVNPEKLRSWQP</sequence>
<dbReference type="PANTHER" id="PTHR30173">
    <property type="entry name" value="SIGMA 19 FACTOR"/>
    <property type="match status" value="1"/>
</dbReference>
<evidence type="ECO:0000313" key="1">
    <source>
        <dbReference type="EMBL" id="MFC7275460.1"/>
    </source>
</evidence>
<dbReference type="SUPFAM" id="SSF54427">
    <property type="entry name" value="NTF2-like"/>
    <property type="match status" value="1"/>
</dbReference>
<dbReference type="InterPro" id="IPR032710">
    <property type="entry name" value="NTF2-like_dom_sf"/>
</dbReference>
<dbReference type="InterPro" id="IPR052704">
    <property type="entry name" value="ECF_Sigma-70_Domain"/>
</dbReference>
<accession>A0ABW2HSG9</accession>
<keyword evidence="2" id="KW-1185">Reference proteome</keyword>
<dbReference type="EMBL" id="JBHTBJ010000009">
    <property type="protein sequence ID" value="MFC7275460.1"/>
    <property type="molecule type" value="Genomic_DNA"/>
</dbReference>
<reference evidence="2" key="1">
    <citation type="journal article" date="2019" name="Int. J. Syst. Evol. Microbiol.">
        <title>The Global Catalogue of Microorganisms (GCM) 10K type strain sequencing project: providing services to taxonomists for standard genome sequencing and annotation.</title>
        <authorList>
            <consortium name="The Broad Institute Genomics Platform"/>
            <consortium name="The Broad Institute Genome Sequencing Center for Infectious Disease"/>
            <person name="Wu L."/>
            <person name="Ma J."/>
        </authorList>
    </citation>
    <scope>NUCLEOTIDE SEQUENCE [LARGE SCALE GENOMIC DNA]</scope>
    <source>
        <strain evidence="2">XZYJT-10</strain>
    </source>
</reference>
<dbReference type="PANTHER" id="PTHR30173:SF43">
    <property type="entry name" value="ECF RNA POLYMERASE SIGMA FACTOR SIGI-RELATED"/>
    <property type="match status" value="1"/>
</dbReference>
<comment type="caution">
    <text evidence="1">The sequence shown here is derived from an EMBL/GenBank/DDBJ whole genome shotgun (WGS) entry which is preliminary data.</text>
</comment>
<dbReference type="Proteomes" id="UP001596548">
    <property type="component" value="Unassembled WGS sequence"/>
</dbReference>
<evidence type="ECO:0000313" key="2">
    <source>
        <dbReference type="Proteomes" id="UP001596548"/>
    </source>
</evidence>
<organism evidence="1 2">
    <name type="scientific">Paractinoplanes rhizophilus</name>
    <dbReference type="NCBI Taxonomy" id="1416877"/>
    <lineage>
        <taxon>Bacteria</taxon>
        <taxon>Bacillati</taxon>
        <taxon>Actinomycetota</taxon>
        <taxon>Actinomycetes</taxon>
        <taxon>Micromonosporales</taxon>
        <taxon>Micromonosporaceae</taxon>
        <taxon>Paractinoplanes</taxon>
    </lineage>
</organism>
<proteinExistence type="predicted"/>
<gene>
    <name evidence="1" type="ORF">ACFQS1_15835</name>
</gene>
<protein>
    <submittedName>
        <fullName evidence="1">Siderophore-interacting protein</fullName>
    </submittedName>
</protein>
<dbReference type="RefSeq" id="WP_378968585.1">
    <property type="nucleotide sequence ID" value="NZ_JBHTBJ010000009.1"/>
</dbReference>
<name>A0ABW2HSG9_9ACTN</name>